<dbReference type="AlphaFoldDB" id="A0A1C3IFK3"/>
<gene>
    <name evidence="2" type="ORF">VAT7223_00084</name>
</gene>
<keyword evidence="1" id="KW-0812">Transmembrane</keyword>
<dbReference type="EMBL" id="FLQP01000001">
    <property type="protein sequence ID" value="SBS60245.1"/>
    <property type="molecule type" value="Genomic_DNA"/>
</dbReference>
<protein>
    <recommendedName>
        <fullName evidence="4">YnhF family membrane protein</fullName>
    </recommendedName>
</protein>
<keyword evidence="1" id="KW-1133">Transmembrane helix</keyword>
<evidence type="ECO:0008006" key="4">
    <source>
        <dbReference type="Google" id="ProtNLM"/>
    </source>
</evidence>
<dbReference type="RefSeq" id="WP_102308674.1">
    <property type="nucleotide sequence ID" value="NZ_AP025460.1"/>
</dbReference>
<organism evidence="2 3">
    <name type="scientific">Vibrio atlanticus</name>
    <dbReference type="NCBI Taxonomy" id="693153"/>
    <lineage>
        <taxon>Bacteria</taxon>
        <taxon>Pseudomonadati</taxon>
        <taxon>Pseudomonadota</taxon>
        <taxon>Gammaproteobacteria</taxon>
        <taxon>Vibrionales</taxon>
        <taxon>Vibrionaceae</taxon>
        <taxon>Vibrio</taxon>
    </lineage>
</organism>
<sequence length="29" mass="3241">MDHNLKNALQITVFIYTIILSFGFIAIGS</sequence>
<dbReference type="NCBIfam" id="NF033411">
    <property type="entry name" value="small_mem_YnhF"/>
    <property type="match status" value="1"/>
</dbReference>
<proteinExistence type="predicted"/>
<keyword evidence="1" id="KW-0472">Membrane</keyword>
<dbReference type="GeneID" id="99804531"/>
<name>A0A1C3IFK3_9VIBR</name>
<feature type="transmembrane region" description="Helical" evidence="1">
    <location>
        <begin position="7"/>
        <end position="27"/>
    </location>
</feature>
<accession>A0A1C3IFK3</accession>
<reference evidence="3" key="1">
    <citation type="submission" date="2016-06" db="EMBL/GenBank/DDBJ databases">
        <authorList>
            <person name="Rodrigo-Torres Lidia"/>
            <person name="Arahal R.David."/>
        </authorList>
    </citation>
    <scope>NUCLEOTIDE SEQUENCE [LARGE SCALE GENOMIC DNA]</scope>
    <source>
        <strain evidence="3">CECT 7223</strain>
    </source>
</reference>
<evidence type="ECO:0000256" key="1">
    <source>
        <dbReference type="SAM" id="Phobius"/>
    </source>
</evidence>
<evidence type="ECO:0000313" key="2">
    <source>
        <dbReference type="EMBL" id="SBS60245.1"/>
    </source>
</evidence>
<dbReference type="Proteomes" id="UP000092876">
    <property type="component" value="Unassembled WGS sequence"/>
</dbReference>
<dbReference type="InterPro" id="IPR047743">
    <property type="entry name" value="YnhF-like"/>
</dbReference>
<evidence type="ECO:0000313" key="3">
    <source>
        <dbReference type="Proteomes" id="UP000092876"/>
    </source>
</evidence>